<dbReference type="GO" id="GO:0050660">
    <property type="term" value="F:flavin adenine dinucleotide binding"/>
    <property type="evidence" value="ECO:0007669"/>
    <property type="project" value="InterPro"/>
</dbReference>
<sequence length="94" mass="10435">MLEAFFFLYTPWNDFDEVKRYVKKTGLSNWHPVGTCAMLPENKGGVVDNNLIVYGISNLRVVDASIMPIVPRSNTQAVVYAVAERAADIIKGTS</sequence>
<dbReference type="EMBL" id="RCSW01000019">
    <property type="protein sequence ID" value="KAF7932982.1"/>
    <property type="molecule type" value="Genomic_DNA"/>
</dbReference>
<dbReference type="InterPro" id="IPR036188">
    <property type="entry name" value="FAD/NAD-bd_sf"/>
</dbReference>
<gene>
    <name evidence="7" type="ORF">EAE97_008749</name>
</gene>
<dbReference type="Pfam" id="PF05199">
    <property type="entry name" value="GMC_oxred_C"/>
    <property type="match status" value="1"/>
</dbReference>
<dbReference type="Gene3D" id="3.30.560.10">
    <property type="entry name" value="Glucose Oxidase, domain 3"/>
    <property type="match status" value="1"/>
</dbReference>
<accession>A0A9P5IDI6</accession>
<keyword evidence="8" id="KW-1185">Reference proteome</keyword>
<feature type="domain" description="Glucose-methanol-choline oxidoreductase C-terminal" evidence="6">
    <location>
        <begin position="16"/>
        <end position="83"/>
    </location>
</feature>
<keyword evidence="5" id="KW-0560">Oxidoreductase</keyword>
<dbReference type="RefSeq" id="XP_038729775.1">
    <property type="nucleotide sequence ID" value="XM_038879264.1"/>
</dbReference>
<dbReference type="PANTHER" id="PTHR11552:SF201">
    <property type="entry name" value="GLUCOSE-METHANOL-CHOLINE OXIDOREDUCTASE N-TERMINAL DOMAIN-CONTAINING PROTEIN"/>
    <property type="match status" value="1"/>
</dbReference>
<dbReference type="SUPFAM" id="SSF51905">
    <property type="entry name" value="FAD/NAD(P)-binding domain"/>
    <property type="match status" value="1"/>
</dbReference>
<dbReference type="PANTHER" id="PTHR11552">
    <property type="entry name" value="GLUCOSE-METHANOL-CHOLINE GMC OXIDOREDUCTASE"/>
    <property type="match status" value="1"/>
</dbReference>
<dbReference type="Proteomes" id="UP000710849">
    <property type="component" value="Unassembled WGS sequence"/>
</dbReference>
<evidence type="ECO:0000256" key="5">
    <source>
        <dbReference type="ARBA" id="ARBA00023002"/>
    </source>
</evidence>
<dbReference type="Gene3D" id="3.50.50.60">
    <property type="entry name" value="FAD/NAD(P)-binding domain"/>
    <property type="match status" value="1"/>
</dbReference>
<comment type="caution">
    <text evidence="7">The sequence shown here is derived from an EMBL/GenBank/DDBJ whole genome shotgun (WGS) entry which is preliminary data.</text>
</comment>
<evidence type="ECO:0000313" key="7">
    <source>
        <dbReference type="EMBL" id="KAF7932982.1"/>
    </source>
</evidence>
<protein>
    <recommendedName>
        <fullName evidence="6">Glucose-methanol-choline oxidoreductase C-terminal domain-containing protein</fullName>
    </recommendedName>
</protein>
<organism evidence="7 8">
    <name type="scientific">Botrytis byssoidea</name>
    <dbReference type="NCBI Taxonomy" id="139641"/>
    <lineage>
        <taxon>Eukaryota</taxon>
        <taxon>Fungi</taxon>
        <taxon>Dikarya</taxon>
        <taxon>Ascomycota</taxon>
        <taxon>Pezizomycotina</taxon>
        <taxon>Leotiomycetes</taxon>
        <taxon>Helotiales</taxon>
        <taxon>Sclerotiniaceae</taxon>
        <taxon>Botrytis</taxon>
    </lineage>
</organism>
<dbReference type="InterPro" id="IPR007867">
    <property type="entry name" value="GMC_OxRtase_C"/>
</dbReference>
<keyword evidence="3" id="KW-0285">Flavoprotein</keyword>
<dbReference type="InterPro" id="IPR012132">
    <property type="entry name" value="GMC_OxRdtase"/>
</dbReference>
<dbReference type="GeneID" id="62152337"/>
<evidence type="ECO:0000256" key="4">
    <source>
        <dbReference type="ARBA" id="ARBA00022827"/>
    </source>
</evidence>
<evidence type="ECO:0000259" key="6">
    <source>
        <dbReference type="Pfam" id="PF05199"/>
    </source>
</evidence>
<dbReference type="AlphaFoldDB" id="A0A9P5IDI6"/>
<name>A0A9P5IDI6_9HELO</name>
<evidence type="ECO:0000256" key="1">
    <source>
        <dbReference type="ARBA" id="ARBA00001974"/>
    </source>
</evidence>
<dbReference type="GO" id="GO:0016614">
    <property type="term" value="F:oxidoreductase activity, acting on CH-OH group of donors"/>
    <property type="evidence" value="ECO:0007669"/>
    <property type="project" value="InterPro"/>
</dbReference>
<comment type="similarity">
    <text evidence="2">Belongs to the GMC oxidoreductase family.</text>
</comment>
<reference evidence="7 8" key="1">
    <citation type="journal article" date="2020" name="Genome Biol. Evol.">
        <title>Comparative genomics of Sclerotiniaceae.</title>
        <authorList>
            <person name="Valero Jimenez C.A."/>
            <person name="Steentjes M."/>
            <person name="Scholten O.E."/>
            <person name="Van Kan J.A.L."/>
        </authorList>
    </citation>
    <scope>NUCLEOTIDE SEQUENCE [LARGE SCALE GENOMIC DNA]</scope>
    <source>
        <strain evidence="7 8">MUCL 94</strain>
    </source>
</reference>
<proteinExistence type="inferred from homology"/>
<evidence type="ECO:0000256" key="2">
    <source>
        <dbReference type="ARBA" id="ARBA00010790"/>
    </source>
</evidence>
<evidence type="ECO:0000313" key="8">
    <source>
        <dbReference type="Proteomes" id="UP000710849"/>
    </source>
</evidence>
<comment type="cofactor">
    <cofactor evidence="1">
        <name>FAD</name>
        <dbReference type="ChEBI" id="CHEBI:57692"/>
    </cofactor>
</comment>
<evidence type="ECO:0000256" key="3">
    <source>
        <dbReference type="ARBA" id="ARBA00022630"/>
    </source>
</evidence>
<keyword evidence="4" id="KW-0274">FAD</keyword>